<accession>A0A840KCB1</accession>
<evidence type="ECO:0000313" key="1">
    <source>
        <dbReference type="EMBL" id="MBB4807099.1"/>
    </source>
</evidence>
<evidence type="ECO:0000313" key="2">
    <source>
        <dbReference type="Proteomes" id="UP000592180"/>
    </source>
</evidence>
<dbReference type="Proteomes" id="UP000592180">
    <property type="component" value="Unassembled WGS sequence"/>
</dbReference>
<gene>
    <name evidence="1" type="ORF">HNP38_002403</name>
</gene>
<proteinExistence type="predicted"/>
<dbReference type="AlphaFoldDB" id="A0A840KCB1"/>
<dbReference type="RefSeq" id="WP_184189708.1">
    <property type="nucleotide sequence ID" value="NZ_JACHLE010000003.1"/>
</dbReference>
<name>A0A840KCB1_9FLAO</name>
<protein>
    <submittedName>
        <fullName evidence="1">Uncharacterized protein</fullName>
    </submittedName>
</protein>
<comment type="caution">
    <text evidence="1">The sequence shown here is derived from an EMBL/GenBank/DDBJ whole genome shotgun (WGS) entry which is preliminary data.</text>
</comment>
<dbReference type="EMBL" id="JACHLE010000003">
    <property type="protein sequence ID" value="MBB4807099.1"/>
    <property type="molecule type" value="Genomic_DNA"/>
</dbReference>
<organism evidence="1 2">
    <name type="scientific">Chryseobacterium defluvii</name>
    <dbReference type="NCBI Taxonomy" id="160396"/>
    <lineage>
        <taxon>Bacteria</taxon>
        <taxon>Pseudomonadati</taxon>
        <taxon>Bacteroidota</taxon>
        <taxon>Flavobacteriia</taxon>
        <taxon>Flavobacteriales</taxon>
        <taxon>Weeksellaceae</taxon>
        <taxon>Chryseobacterium group</taxon>
        <taxon>Chryseobacterium</taxon>
    </lineage>
</organism>
<sequence length="85" mass="10072">METLLKPCLAIMFQKGECGLADLQVFMDDNQNQEWVERGRKSDNPVYRQFFQTAFLNGKYNATKLAIYTRIQNLQNNYSFYLMMN</sequence>
<keyword evidence="2" id="KW-1185">Reference proteome</keyword>
<reference evidence="1 2" key="1">
    <citation type="submission" date="2020-08" db="EMBL/GenBank/DDBJ databases">
        <title>Functional genomics of gut bacteria from endangered species of beetles.</title>
        <authorList>
            <person name="Carlos-Shanley C."/>
        </authorList>
    </citation>
    <scope>NUCLEOTIDE SEQUENCE [LARGE SCALE GENOMIC DNA]</scope>
    <source>
        <strain evidence="1 2">S00151</strain>
    </source>
</reference>